<evidence type="ECO:0000256" key="9">
    <source>
        <dbReference type="ARBA" id="ARBA00025772"/>
    </source>
</evidence>
<name>A0ABY3X677_9GAMM</name>
<dbReference type="SUPFAM" id="SSF54523">
    <property type="entry name" value="Pili subunits"/>
    <property type="match status" value="1"/>
</dbReference>
<evidence type="ECO:0000259" key="11">
    <source>
        <dbReference type="Pfam" id="PF12019"/>
    </source>
</evidence>
<accession>A0ABY3X677</accession>
<evidence type="ECO:0000256" key="1">
    <source>
        <dbReference type="ARBA" id="ARBA00004377"/>
    </source>
</evidence>
<dbReference type="Gene3D" id="3.55.40.10">
    <property type="entry name" value="minor pseudopilin epsh domain"/>
    <property type="match status" value="1"/>
</dbReference>
<feature type="domain" description="General secretion pathway GspH" evidence="11">
    <location>
        <begin position="29"/>
        <end position="148"/>
    </location>
</feature>
<dbReference type="RefSeq" id="WP_187313033.1">
    <property type="nucleotide sequence ID" value="NZ_CP011131.1"/>
</dbReference>
<proteinExistence type="inferred from homology"/>
<evidence type="ECO:0000256" key="10">
    <source>
        <dbReference type="ARBA" id="ARBA00030775"/>
    </source>
</evidence>
<sequence>MTIGIAAILLALALPSFTESIRSNRVSTATNQILATINLARAEALRSKSSARVCPTLDGVQCATTWDEKAGMLVWTDENGNNKFDASKVKRVIEPQEGIVTTVTGFNEIGFDDRGRTLDQKTRAFTIKAAQCKTGAYNVRSFDISRTGRVTVIRGTCP</sequence>
<evidence type="ECO:0000313" key="12">
    <source>
        <dbReference type="EMBL" id="UNP28069.1"/>
    </source>
</evidence>
<keyword evidence="13" id="KW-1185">Reference proteome</keyword>
<dbReference type="EMBL" id="CP093547">
    <property type="protein sequence ID" value="UNP28069.1"/>
    <property type="molecule type" value="Genomic_DNA"/>
</dbReference>
<evidence type="ECO:0000256" key="5">
    <source>
        <dbReference type="ARBA" id="ARBA00022519"/>
    </source>
</evidence>
<keyword evidence="8" id="KW-0472">Membrane</keyword>
<keyword evidence="5" id="KW-0997">Cell inner membrane</keyword>
<reference evidence="12 13" key="1">
    <citation type="submission" date="2022-03" db="EMBL/GenBank/DDBJ databases">
        <title>Complete genome sequence of Lysobacter capsici VKM B-2533 and Lysobacter gummosus 10.1.1, promising sources of lytic agents.</title>
        <authorList>
            <person name="Tarlachkov S.V."/>
            <person name="Kudryakova I.V."/>
            <person name="Afoshin A.S."/>
            <person name="Leontyevskaya E.A."/>
            <person name="Leontyevskaya N.V."/>
        </authorList>
    </citation>
    <scope>NUCLEOTIDE SEQUENCE [LARGE SCALE GENOMIC DNA]</scope>
    <source>
        <strain evidence="12 13">10.1.1</strain>
    </source>
</reference>
<evidence type="ECO:0000256" key="8">
    <source>
        <dbReference type="ARBA" id="ARBA00023136"/>
    </source>
</evidence>
<organism evidence="12 13">
    <name type="scientific">Lysobacter gummosus</name>
    <dbReference type="NCBI Taxonomy" id="262324"/>
    <lineage>
        <taxon>Bacteria</taxon>
        <taxon>Pseudomonadati</taxon>
        <taxon>Pseudomonadota</taxon>
        <taxon>Gammaproteobacteria</taxon>
        <taxon>Lysobacterales</taxon>
        <taxon>Lysobacteraceae</taxon>
        <taxon>Lysobacter</taxon>
    </lineage>
</organism>
<keyword evidence="4" id="KW-0488">Methylation</keyword>
<evidence type="ECO:0000256" key="2">
    <source>
        <dbReference type="ARBA" id="ARBA00021549"/>
    </source>
</evidence>
<evidence type="ECO:0000256" key="6">
    <source>
        <dbReference type="ARBA" id="ARBA00022692"/>
    </source>
</evidence>
<gene>
    <name evidence="12" type="ORF">MOV92_16395</name>
</gene>
<keyword evidence="3" id="KW-1003">Cell membrane</keyword>
<dbReference type="Pfam" id="PF12019">
    <property type="entry name" value="GspH"/>
    <property type="match status" value="1"/>
</dbReference>
<dbReference type="InterPro" id="IPR022346">
    <property type="entry name" value="T2SS_GspH"/>
</dbReference>
<protein>
    <recommendedName>
        <fullName evidence="2">Type II secretion system protein H</fullName>
    </recommendedName>
    <alternativeName>
        <fullName evidence="10">General secretion pathway protein H</fullName>
    </alternativeName>
</protein>
<comment type="similarity">
    <text evidence="9">Belongs to the GSP H family.</text>
</comment>
<evidence type="ECO:0000256" key="7">
    <source>
        <dbReference type="ARBA" id="ARBA00022989"/>
    </source>
</evidence>
<dbReference type="InterPro" id="IPR045584">
    <property type="entry name" value="Pilin-like"/>
</dbReference>
<evidence type="ECO:0000313" key="13">
    <source>
        <dbReference type="Proteomes" id="UP000829194"/>
    </source>
</evidence>
<evidence type="ECO:0000256" key="3">
    <source>
        <dbReference type="ARBA" id="ARBA00022475"/>
    </source>
</evidence>
<keyword evidence="7" id="KW-1133">Transmembrane helix</keyword>
<dbReference type="Proteomes" id="UP000829194">
    <property type="component" value="Chromosome"/>
</dbReference>
<evidence type="ECO:0000256" key="4">
    <source>
        <dbReference type="ARBA" id="ARBA00022481"/>
    </source>
</evidence>
<comment type="subcellular location">
    <subcellularLocation>
        <location evidence="1">Cell inner membrane</location>
        <topology evidence="1">Single-pass membrane protein</topology>
    </subcellularLocation>
</comment>
<keyword evidence="6" id="KW-0812">Transmembrane</keyword>